<evidence type="ECO:0000313" key="1">
    <source>
        <dbReference type="EMBL" id="SVA95462.1"/>
    </source>
</evidence>
<name>A0A382A2U6_9ZZZZ</name>
<accession>A0A382A2U6</accession>
<organism evidence="1">
    <name type="scientific">marine metagenome</name>
    <dbReference type="NCBI Taxonomy" id="408172"/>
    <lineage>
        <taxon>unclassified sequences</taxon>
        <taxon>metagenomes</taxon>
        <taxon>ecological metagenomes</taxon>
    </lineage>
</organism>
<reference evidence="1" key="1">
    <citation type="submission" date="2018-05" db="EMBL/GenBank/DDBJ databases">
        <authorList>
            <person name="Lanie J.A."/>
            <person name="Ng W.-L."/>
            <person name="Kazmierczak K.M."/>
            <person name="Andrzejewski T.M."/>
            <person name="Davidsen T.M."/>
            <person name="Wayne K.J."/>
            <person name="Tettelin H."/>
            <person name="Glass J.I."/>
            <person name="Rusch D."/>
            <person name="Podicherti R."/>
            <person name="Tsui H.-C.T."/>
            <person name="Winkler M.E."/>
        </authorList>
    </citation>
    <scope>NUCLEOTIDE SEQUENCE</scope>
</reference>
<dbReference type="AlphaFoldDB" id="A0A382A2U6"/>
<proteinExistence type="predicted"/>
<gene>
    <name evidence="1" type="ORF">METZ01_LOCUS148316</name>
</gene>
<protein>
    <submittedName>
        <fullName evidence="1">Uncharacterized protein</fullName>
    </submittedName>
</protein>
<sequence length="56" mass="6356">MNSTEMKIIINMIPSNARLGCRIFSQNNLIGKIAKIQNIGNKKYRYLVSSSGYEYA</sequence>
<dbReference type="EMBL" id="UINC01023561">
    <property type="protein sequence ID" value="SVA95462.1"/>
    <property type="molecule type" value="Genomic_DNA"/>
</dbReference>